<accession>A0AA37W2S6</accession>
<dbReference type="NCBIfam" id="TIGR00251">
    <property type="entry name" value="DUF167 family protein"/>
    <property type="match status" value="1"/>
</dbReference>
<dbReference type="NCBIfam" id="NF003466">
    <property type="entry name" value="PRK05090.1"/>
    <property type="match status" value="1"/>
</dbReference>
<organism evidence="3 4">
    <name type="scientific">Paraferrimonas sedimenticola</name>
    <dbReference type="NCBI Taxonomy" id="375674"/>
    <lineage>
        <taxon>Bacteria</taxon>
        <taxon>Pseudomonadati</taxon>
        <taxon>Pseudomonadota</taxon>
        <taxon>Gammaproteobacteria</taxon>
        <taxon>Alteromonadales</taxon>
        <taxon>Ferrimonadaceae</taxon>
        <taxon>Paraferrimonas</taxon>
    </lineage>
</organism>
<dbReference type="Proteomes" id="UP001161422">
    <property type="component" value="Unassembled WGS sequence"/>
</dbReference>
<evidence type="ECO:0000313" key="3">
    <source>
        <dbReference type="EMBL" id="GLP98098.1"/>
    </source>
</evidence>
<evidence type="ECO:0000256" key="2">
    <source>
        <dbReference type="HAMAP-Rule" id="MF_00634"/>
    </source>
</evidence>
<dbReference type="Gene3D" id="3.30.1200.10">
    <property type="entry name" value="YggU-like"/>
    <property type="match status" value="1"/>
</dbReference>
<dbReference type="AlphaFoldDB" id="A0AA37W2S6"/>
<protein>
    <recommendedName>
        <fullName evidence="2">UPF0235 protein GCM10007895_34050</fullName>
    </recommendedName>
</protein>
<dbReference type="InterPro" id="IPR036591">
    <property type="entry name" value="YggU-like_sf"/>
</dbReference>
<sequence length="99" mass="10883">MAAPQAAIEETDSGIRIRVYVQPKASRDQWQGLHNDEIKLAITAPPVDGKANAHVVKWIAKQCKVAKSKVVIEKGLTSRHKQIVIESPTILPEPLKALL</sequence>
<evidence type="ECO:0000256" key="1">
    <source>
        <dbReference type="ARBA" id="ARBA00010364"/>
    </source>
</evidence>
<dbReference type="RefSeq" id="WP_169902784.1">
    <property type="nucleotide sequence ID" value="NZ_BSNC01000019.1"/>
</dbReference>
<dbReference type="Pfam" id="PF02594">
    <property type="entry name" value="DUF167"/>
    <property type="match status" value="1"/>
</dbReference>
<gene>
    <name evidence="3" type="ORF">GCM10007895_34050</name>
</gene>
<proteinExistence type="inferred from homology"/>
<evidence type="ECO:0000313" key="4">
    <source>
        <dbReference type="Proteomes" id="UP001161422"/>
    </source>
</evidence>
<reference evidence="3" key="1">
    <citation type="journal article" date="2014" name="Int. J. Syst. Evol. Microbiol.">
        <title>Complete genome sequence of Corynebacterium casei LMG S-19264T (=DSM 44701T), isolated from a smear-ripened cheese.</title>
        <authorList>
            <consortium name="US DOE Joint Genome Institute (JGI-PGF)"/>
            <person name="Walter F."/>
            <person name="Albersmeier A."/>
            <person name="Kalinowski J."/>
            <person name="Ruckert C."/>
        </authorList>
    </citation>
    <scope>NUCLEOTIDE SEQUENCE</scope>
    <source>
        <strain evidence="3">NBRC 101628</strain>
    </source>
</reference>
<dbReference type="InterPro" id="IPR003746">
    <property type="entry name" value="DUF167"/>
</dbReference>
<comment type="similarity">
    <text evidence="1 2">Belongs to the UPF0235 family.</text>
</comment>
<reference evidence="3" key="2">
    <citation type="submission" date="2023-01" db="EMBL/GenBank/DDBJ databases">
        <title>Draft genome sequence of Paraferrimonas sedimenticola strain NBRC 101628.</title>
        <authorList>
            <person name="Sun Q."/>
            <person name="Mori K."/>
        </authorList>
    </citation>
    <scope>NUCLEOTIDE SEQUENCE</scope>
    <source>
        <strain evidence="3">NBRC 101628</strain>
    </source>
</reference>
<dbReference type="HAMAP" id="MF_00634">
    <property type="entry name" value="UPF0235"/>
    <property type="match status" value="1"/>
</dbReference>
<dbReference type="PANTHER" id="PTHR13420">
    <property type="entry name" value="UPF0235 PROTEIN C15ORF40"/>
    <property type="match status" value="1"/>
</dbReference>
<dbReference type="PANTHER" id="PTHR13420:SF7">
    <property type="entry name" value="UPF0235 PROTEIN C15ORF40"/>
    <property type="match status" value="1"/>
</dbReference>
<dbReference type="SMART" id="SM01152">
    <property type="entry name" value="DUF167"/>
    <property type="match status" value="1"/>
</dbReference>
<keyword evidence="4" id="KW-1185">Reference proteome</keyword>
<comment type="caution">
    <text evidence="3">The sequence shown here is derived from an EMBL/GenBank/DDBJ whole genome shotgun (WGS) entry which is preliminary data.</text>
</comment>
<name>A0AA37W2S6_9GAMM</name>
<dbReference type="EMBL" id="BSNC01000019">
    <property type="protein sequence ID" value="GLP98098.1"/>
    <property type="molecule type" value="Genomic_DNA"/>
</dbReference>
<dbReference type="GO" id="GO:0005737">
    <property type="term" value="C:cytoplasm"/>
    <property type="evidence" value="ECO:0007669"/>
    <property type="project" value="TreeGrafter"/>
</dbReference>
<dbReference type="SUPFAM" id="SSF69786">
    <property type="entry name" value="YggU-like"/>
    <property type="match status" value="1"/>
</dbReference>